<gene>
    <name evidence="2" type="ORF">CH63R_08261</name>
</gene>
<accession>A0A1B7YBN7</accession>
<dbReference type="AlphaFoldDB" id="A0A1B7YBN7"/>
<dbReference type="Proteomes" id="UP000092177">
    <property type="component" value="Chromosome 5"/>
</dbReference>
<dbReference type="EMBL" id="LTAN01000005">
    <property type="protein sequence ID" value="OBR09496.1"/>
    <property type="molecule type" value="Genomic_DNA"/>
</dbReference>
<dbReference type="VEuPathDB" id="FungiDB:CH63R_08261"/>
<dbReference type="GeneID" id="28867342"/>
<sequence>MKFTKHLSPIIFVAAPIAAQTASESDLYSLLPIDLPPSVTLPVETDGIGTDGGCPTVTEVAERCATCPTPHCLSVVTLTQSCGCPTPAPTEYLTLSCREICARIGCSTSYTVVPGEVSCDGSGSGTTATTATATVTEVVPTVSVTESTTLAASVTESGSSTGSGSGTGSGASASASASPTPNAARRLGVPFKFW</sequence>
<dbReference type="OrthoDB" id="4578803at2759"/>
<comment type="caution">
    <text evidence="2">The sequence shown here is derived from an EMBL/GenBank/DDBJ whole genome shotgun (WGS) entry which is preliminary data.</text>
</comment>
<dbReference type="RefSeq" id="XP_018158013.1">
    <property type="nucleotide sequence ID" value="XM_018303235.1"/>
</dbReference>
<proteinExistence type="predicted"/>
<organism evidence="2 3">
    <name type="scientific">Colletotrichum higginsianum (strain IMI 349063)</name>
    <name type="common">Crucifer anthracnose fungus</name>
    <dbReference type="NCBI Taxonomy" id="759273"/>
    <lineage>
        <taxon>Eukaryota</taxon>
        <taxon>Fungi</taxon>
        <taxon>Dikarya</taxon>
        <taxon>Ascomycota</taxon>
        <taxon>Pezizomycotina</taxon>
        <taxon>Sordariomycetes</taxon>
        <taxon>Hypocreomycetidae</taxon>
        <taxon>Glomerellales</taxon>
        <taxon>Glomerellaceae</taxon>
        <taxon>Colletotrichum</taxon>
        <taxon>Colletotrichum destructivum species complex</taxon>
    </lineage>
</organism>
<keyword evidence="3" id="KW-1185">Reference proteome</keyword>
<name>A0A1B7YBN7_COLHI</name>
<protein>
    <submittedName>
        <fullName evidence="2">Uncharacterized protein</fullName>
    </submittedName>
</protein>
<evidence type="ECO:0000313" key="2">
    <source>
        <dbReference type="EMBL" id="OBR09496.1"/>
    </source>
</evidence>
<feature type="compositionally biased region" description="Low complexity" evidence="1">
    <location>
        <begin position="150"/>
        <end position="160"/>
    </location>
</feature>
<evidence type="ECO:0000256" key="1">
    <source>
        <dbReference type="SAM" id="MobiDB-lite"/>
    </source>
</evidence>
<evidence type="ECO:0000313" key="3">
    <source>
        <dbReference type="Proteomes" id="UP000092177"/>
    </source>
</evidence>
<dbReference type="KEGG" id="chig:CH63R_08261"/>
<reference evidence="3" key="1">
    <citation type="journal article" date="2017" name="BMC Genomics">
        <title>Gapless genome assembly of Colletotrichum higginsianum reveals chromosome structure and association of transposable elements with secondary metabolite gene clusters.</title>
        <authorList>
            <person name="Dallery J.-F."/>
            <person name="Lapalu N."/>
            <person name="Zampounis A."/>
            <person name="Pigne S."/>
            <person name="Luyten I."/>
            <person name="Amselem J."/>
            <person name="Wittenberg A.H.J."/>
            <person name="Zhou S."/>
            <person name="de Queiroz M.V."/>
            <person name="Robin G.P."/>
            <person name="Auger A."/>
            <person name="Hainaut M."/>
            <person name="Henrissat B."/>
            <person name="Kim K.-T."/>
            <person name="Lee Y.-H."/>
            <person name="Lespinet O."/>
            <person name="Schwartz D.C."/>
            <person name="Thon M.R."/>
            <person name="O'Connell R.J."/>
        </authorList>
    </citation>
    <scope>NUCLEOTIDE SEQUENCE [LARGE SCALE GENOMIC DNA]</scope>
    <source>
        <strain evidence="3">IMI 349063</strain>
    </source>
</reference>
<feature type="region of interest" description="Disordered" evidence="1">
    <location>
        <begin position="150"/>
        <end position="182"/>
    </location>
</feature>